<dbReference type="Proteomes" id="UP001213000">
    <property type="component" value="Unassembled WGS sequence"/>
</dbReference>
<evidence type="ECO:0000313" key="2">
    <source>
        <dbReference type="EMBL" id="KAJ3566275.1"/>
    </source>
</evidence>
<feature type="compositionally biased region" description="Basic and acidic residues" evidence="1">
    <location>
        <begin position="87"/>
        <end position="97"/>
    </location>
</feature>
<sequence>MLSSTLSMNEATRATVAQDAVLALSRMGLGRMVSLGYALMFADNDPHFPHETTQLLDSAESEKSHTPESDTDYPEILERNTYTSSQSERKKSEPESD</sequence>
<dbReference type="EMBL" id="JANIEX010000499">
    <property type="protein sequence ID" value="KAJ3566275.1"/>
    <property type="molecule type" value="Genomic_DNA"/>
</dbReference>
<name>A0AAD5YQB3_9AGAR</name>
<comment type="caution">
    <text evidence="2">The sequence shown here is derived from an EMBL/GenBank/DDBJ whole genome shotgun (WGS) entry which is preliminary data.</text>
</comment>
<dbReference type="AlphaFoldDB" id="A0AAD5YQB3"/>
<feature type="region of interest" description="Disordered" evidence="1">
    <location>
        <begin position="55"/>
        <end position="97"/>
    </location>
</feature>
<reference evidence="2" key="1">
    <citation type="submission" date="2022-07" db="EMBL/GenBank/DDBJ databases">
        <title>Genome Sequence of Leucocoprinus birnbaumii.</title>
        <authorList>
            <person name="Buettner E."/>
        </authorList>
    </citation>
    <scope>NUCLEOTIDE SEQUENCE</scope>
    <source>
        <strain evidence="2">VT141</strain>
    </source>
</reference>
<evidence type="ECO:0000313" key="3">
    <source>
        <dbReference type="Proteomes" id="UP001213000"/>
    </source>
</evidence>
<accession>A0AAD5YQB3</accession>
<gene>
    <name evidence="2" type="ORF">NP233_g7103</name>
</gene>
<organism evidence="2 3">
    <name type="scientific">Leucocoprinus birnbaumii</name>
    <dbReference type="NCBI Taxonomy" id="56174"/>
    <lineage>
        <taxon>Eukaryota</taxon>
        <taxon>Fungi</taxon>
        <taxon>Dikarya</taxon>
        <taxon>Basidiomycota</taxon>
        <taxon>Agaricomycotina</taxon>
        <taxon>Agaricomycetes</taxon>
        <taxon>Agaricomycetidae</taxon>
        <taxon>Agaricales</taxon>
        <taxon>Agaricineae</taxon>
        <taxon>Agaricaceae</taxon>
        <taxon>Leucocoprinus</taxon>
    </lineage>
</organism>
<keyword evidence="3" id="KW-1185">Reference proteome</keyword>
<protein>
    <submittedName>
        <fullName evidence="2">Uncharacterized protein</fullName>
    </submittedName>
</protein>
<evidence type="ECO:0000256" key="1">
    <source>
        <dbReference type="SAM" id="MobiDB-lite"/>
    </source>
</evidence>
<proteinExistence type="predicted"/>